<protein>
    <recommendedName>
        <fullName evidence="1">HTH cro/C1-type domain-containing protein</fullName>
    </recommendedName>
</protein>
<dbReference type="SMART" id="SM00530">
    <property type="entry name" value="HTH_XRE"/>
    <property type="match status" value="1"/>
</dbReference>
<evidence type="ECO:0000313" key="2">
    <source>
        <dbReference type="EMBL" id="GAH74941.1"/>
    </source>
</evidence>
<dbReference type="PROSITE" id="PS50943">
    <property type="entry name" value="HTH_CROC1"/>
    <property type="match status" value="1"/>
</dbReference>
<gene>
    <name evidence="2" type="ORF">S03H2_44060</name>
</gene>
<dbReference type="Pfam" id="PF01381">
    <property type="entry name" value="HTH_3"/>
    <property type="match status" value="1"/>
</dbReference>
<sequence>MRNKNKLKQIRFFCGLTQDDIYLLTNIWPSQISRIERGIFRPTPKEKKLLSKALKIPIREIFPEA</sequence>
<organism evidence="2">
    <name type="scientific">marine sediment metagenome</name>
    <dbReference type="NCBI Taxonomy" id="412755"/>
    <lineage>
        <taxon>unclassified sequences</taxon>
        <taxon>metagenomes</taxon>
        <taxon>ecological metagenomes</taxon>
    </lineage>
</organism>
<reference evidence="2" key="1">
    <citation type="journal article" date="2014" name="Front. Microbiol.">
        <title>High frequency of phylogenetically diverse reductive dehalogenase-homologous genes in deep subseafloor sedimentary metagenomes.</title>
        <authorList>
            <person name="Kawai M."/>
            <person name="Futagami T."/>
            <person name="Toyoda A."/>
            <person name="Takaki Y."/>
            <person name="Nishi S."/>
            <person name="Hori S."/>
            <person name="Arai W."/>
            <person name="Tsubouchi T."/>
            <person name="Morono Y."/>
            <person name="Uchiyama I."/>
            <person name="Ito T."/>
            <person name="Fujiyama A."/>
            <person name="Inagaki F."/>
            <person name="Takami H."/>
        </authorList>
    </citation>
    <scope>NUCLEOTIDE SEQUENCE</scope>
    <source>
        <strain evidence="2">Expedition CK06-06</strain>
    </source>
</reference>
<name>X1HXQ4_9ZZZZ</name>
<dbReference type="GO" id="GO:0003677">
    <property type="term" value="F:DNA binding"/>
    <property type="evidence" value="ECO:0007669"/>
    <property type="project" value="InterPro"/>
</dbReference>
<proteinExistence type="predicted"/>
<dbReference type="Gene3D" id="1.10.260.40">
    <property type="entry name" value="lambda repressor-like DNA-binding domains"/>
    <property type="match status" value="1"/>
</dbReference>
<dbReference type="InterPro" id="IPR010982">
    <property type="entry name" value="Lambda_DNA-bd_dom_sf"/>
</dbReference>
<dbReference type="SUPFAM" id="SSF47413">
    <property type="entry name" value="lambda repressor-like DNA-binding domains"/>
    <property type="match status" value="1"/>
</dbReference>
<accession>X1HXQ4</accession>
<evidence type="ECO:0000259" key="1">
    <source>
        <dbReference type="PROSITE" id="PS50943"/>
    </source>
</evidence>
<comment type="caution">
    <text evidence="2">The sequence shown here is derived from an EMBL/GenBank/DDBJ whole genome shotgun (WGS) entry which is preliminary data.</text>
</comment>
<dbReference type="InterPro" id="IPR001387">
    <property type="entry name" value="Cro/C1-type_HTH"/>
</dbReference>
<dbReference type="EMBL" id="BARU01027527">
    <property type="protein sequence ID" value="GAH74941.1"/>
    <property type="molecule type" value="Genomic_DNA"/>
</dbReference>
<dbReference type="CDD" id="cd00093">
    <property type="entry name" value="HTH_XRE"/>
    <property type="match status" value="1"/>
</dbReference>
<feature type="domain" description="HTH cro/C1-type" evidence="1">
    <location>
        <begin position="7"/>
        <end position="61"/>
    </location>
</feature>
<dbReference type="AlphaFoldDB" id="X1HXQ4"/>